<gene>
    <name evidence="2 4" type="ORF">P152DRAFT_457601</name>
</gene>
<dbReference type="GeneID" id="54419835"/>
<evidence type="ECO:0000313" key="4">
    <source>
        <dbReference type="RefSeq" id="XP_033534871.1"/>
    </source>
</evidence>
<evidence type="ECO:0000313" key="2">
    <source>
        <dbReference type="EMBL" id="KAF1813240.1"/>
    </source>
</evidence>
<dbReference type="AlphaFoldDB" id="A0A6G1G5T7"/>
<evidence type="ECO:0000313" key="3">
    <source>
        <dbReference type="Proteomes" id="UP000504638"/>
    </source>
</evidence>
<name>A0A6G1G5T7_9PEZI</name>
<dbReference type="EMBL" id="ML975155">
    <property type="protein sequence ID" value="KAF1813240.1"/>
    <property type="molecule type" value="Genomic_DNA"/>
</dbReference>
<feature type="chain" id="PRO_5044631835" evidence="1">
    <location>
        <begin position="24"/>
        <end position="72"/>
    </location>
</feature>
<accession>A0A6G1G5T7</accession>
<organism evidence="2">
    <name type="scientific">Eremomyces bilateralis CBS 781.70</name>
    <dbReference type="NCBI Taxonomy" id="1392243"/>
    <lineage>
        <taxon>Eukaryota</taxon>
        <taxon>Fungi</taxon>
        <taxon>Dikarya</taxon>
        <taxon>Ascomycota</taxon>
        <taxon>Pezizomycotina</taxon>
        <taxon>Dothideomycetes</taxon>
        <taxon>Dothideomycetes incertae sedis</taxon>
        <taxon>Eremomycetales</taxon>
        <taxon>Eremomycetaceae</taxon>
        <taxon>Eremomyces</taxon>
    </lineage>
</organism>
<evidence type="ECO:0000256" key="1">
    <source>
        <dbReference type="SAM" id="SignalP"/>
    </source>
</evidence>
<reference evidence="4" key="3">
    <citation type="submission" date="2025-04" db="UniProtKB">
        <authorList>
            <consortium name="RefSeq"/>
        </authorList>
    </citation>
    <scope>IDENTIFICATION</scope>
    <source>
        <strain evidence="4">CBS 781.70</strain>
    </source>
</reference>
<keyword evidence="3" id="KW-1185">Reference proteome</keyword>
<reference evidence="2 4" key="1">
    <citation type="submission" date="2020-01" db="EMBL/GenBank/DDBJ databases">
        <authorList>
            <consortium name="DOE Joint Genome Institute"/>
            <person name="Haridas S."/>
            <person name="Albert R."/>
            <person name="Binder M."/>
            <person name="Bloem J."/>
            <person name="Labutti K."/>
            <person name="Salamov A."/>
            <person name="Andreopoulos B."/>
            <person name="Baker S.E."/>
            <person name="Barry K."/>
            <person name="Bills G."/>
            <person name="Bluhm B.H."/>
            <person name="Cannon C."/>
            <person name="Castanera R."/>
            <person name="Culley D.E."/>
            <person name="Daum C."/>
            <person name="Ezra D."/>
            <person name="Gonzalez J.B."/>
            <person name="Henrissat B."/>
            <person name="Kuo A."/>
            <person name="Liang C."/>
            <person name="Lipzen A."/>
            <person name="Lutzoni F."/>
            <person name="Magnuson J."/>
            <person name="Mondo S."/>
            <person name="Nolan M."/>
            <person name="Ohm R."/>
            <person name="Pangilinan J."/>
            <person name="Park H.-J."/>
            <person name="Ramirez L."/>
            <person name="Alfaro M."/>
            <person name="Sun H."/>
            <person name="Tritt A."/>
            <person name="Yoshinaga Y."/>
            <person name="Zwiers L.-H."/>
            <person name="Turgeon B.G."/>
            <person name="Goodwin S.B."/>
            <person name="Spatafora J.W."/>
            <person name="Crous P.W."/>
            <person name="Grigoriev I.V."/>
        </authorList>
    </citation>
    <scope>NUCLEOTIDE SEQUENCE</scope>
    <source>
        <strain evidence="2 4">CBS 781.70</strain>
    </source>
</reference>
<dbReference type="RefSeq" id="XP_033534871.1">
    <property type="nucleotide sequence ID" value="XM_033679265.1"/>
</dbReference>
<feature type="signal peptide" evidence="1">
    <location>
        <begin position="1"/>
        <end position="23"/>
    </location>
</feature>
<sequence length="72" mass="7803">MAPIVLVLVLVLILALVPALVTGYYKGYRSSGNAQVIYHFPIPCREINICPRSKCPRPSAAHKVSAVQVATK</sequence>
<protein>
    <submittedName>
        <fullName evidence="2 4">Uncharacterized protein</fullName>
    </submittedName>
</protein>
<dbReference type="Proteomes" id="UP000504638">
    <property type="component" value="Unplaced"/>
</dbReference>
<keyword evidence="1" id="KW-0732">Signal</keyword>
<proteinExistence type="predicted"/>
<reference evidence="4" key="2">
    <citation type="submission" date="2020-04" db="EMBL/GenBank/DDBJ databases">
        <authorList>
            <consortium name="NCBI Genome Project"/>
        </authorList>
    </citation>
    <scope>NUCLEOTIDE SEQUENCE</scope>
    <source>
        <strain evidence="4">CBS 781.70</strain>
    </source>
</reference>